<evidence type="ECO:0000256" key="1">
    <source>
        <dbReference type="ARBA" id="ARBA00004167"/>
    </source>
</evidence>
<dbReference type="AlphaFoldDB" id="A0A4U6QT31"/>
<organism evidence="7 8">
    <name type="scientific">Marinobacter panjinensis</name>
    <dbReference type="NCBI Taxonomy" id="2576384"/>
    <lineage>
        <taxon>Bacteria</taxon>
        <taxon>Pseudomonadati</taxon>
        <taxon>Pseudomonadota</taxon>
        <taxon>Gammaproteobacteria</taxon>
        <taxon>Pseudomonadales</taxon>
        <taxon>Marinobacteraceae</taxon>
        <taxon>Marinobacter</taxon>
    </lineage>
</organism>
<feature type="domain" description="TonB C-terminal" evidence="6">
    <location>
        <begin position="187"/>
        <end position="279"/>
    </location>
</feature>
<evidence type="ECO:0000313" key="7">
    <source>
        <dbReference type="EMBL" id="TKV64154.1"/>
    </source>
</evidence>
<evidence type="ECO:0000313" key="8">
    <source>
        <dbReference type="Proteomes" id="UP000308488"/>
    </source>
</evidence>
<accession>A0A4U6QT31</accession>
<dbReference type="InterPro" id="IPR006260">
    <property type="entry name" value="TonB/TolA_C"/>
</dbReference>
<protein>
    <submittedName>
        <fullName evidence="7">TonB family protein</fullName>
    </submittedName>
</protein>
<evidence type="ECO:0000256" key="2">
    <source>
        <dbReference type="ARBA" id="ARBA00022692"/>
    </source>
</evidence>
<reference evidence="7 8" key="1">
    <citation type="submission" date="2019-05" db="EMBL/GenBank/DDBJ databases">
        <title>Marinobacter panjinensis sp. nov., a moderately halophilic bacterium isolated from sea tidal flat environment.</title>
        <authorList>
            <person name="Yang W."/>
            <person name="An M."/>
            <person name="He W."/>
            <person name="Luo X."/>
            <person name="Zhu L."/>
            <person name="Chen G."/>
            <person name="Zhang Y."/>
            <person name="Wang Y."/>
        </authorList>
    </citation>
    <scope>NUCLEOTIDE SEQUENCE [LARGE SCALE GENOMIC DNA]</scope>
    <source>
        <strain evidence="7 8">PJ-16</strain>
    </source>
</reference>
<keyword evidence="8" id="KW-1185">Reference proteome</keyword>
<comment type="subcellular location">
    <subcellularLocation>
        <location evidence="1">Membrane</location>
        <topology evidence="1">Single-pass membrane protein</topology>
    </subcellularLocation>
</comment>
<dbReference type="PROSITE" id="PS52015">
    <property type="entry name" value="TONB_CTD"/>
    <property type="match status" value="1"/>
</dbReference>
<evidence type="ECO:0000256" key="5">
    <source>
        <dbReference type="SAM" id="MobiDB-lite"/>
    </source>
</evidence>
<dbReference type="RefSeq" id="WP_137437520.1">
    <property type="nucleotide sequence ID" value="NZ_JANRHC010000003.1"/>
</dbReference>
<sequence length="279" mass="29709">MIGRWTPLWAACGATRGKLASMLEHGSVTGLPGKYRITLAISIALLLHTLVMSALPFTPPETESHRRTVRVELVSPGSEPSSETAASAAAQTSDNQPARAASEAANSPPATRPDIVTLNSPGKQVRAAGEPSRSPSREQPSDQPPEQSAPSRDSVASAAGTPKVTAETEPEPITQASRSPEQTDPYLVSLAARVGSELDKRPVPSSHRVAEPVTMELELQLMGSGALTSAKVTRSTGFREIDRAVYQAALLASPYPEPPEEHSGRKRFRVELIFAPERL</sequence>
<name>A0A4U6QT31_9GAMM</name>
<evidence type="ECO:0000256" key="3">
    <source>
        <dbReference type="ARBA" id="ARBA00022989"/>
    </source>
</evidence>
<dbReference type="InterPro" id="IPR037682">
    <property type="entry name" value="TonB_C"/>
</dbReference>
<dbReference type="Gene3D" id="3.30.1150.10">
    <property type="match status" value="1"/>
</dbReference>
<evidence type="ECO:0000256" key="4">
    <source>
        <dbReference type="ARBA" id="ARBA00023136"/>
    </source>
</evidence>
<dbReference type="GO" id="GO:0016020">
    <property type="term" value="C:membrane"/>
    <property type="evidence" value="ECO:0007669"/>
    <property type="project" value="UniProtKB-SubCell"/>
</dbReference>
<feature type="region of interest" description="Disordered" evidence="5">
    <location>
        <begin position="73"/>
        <end position="187"/>
    </location>
</feature>
<dbReference type="GO" id="GO:0055085">
    <property type="term" value="P:transmembrane transport"/>
    <property type="evidence" value="ECO:0007669"/>
    <property type="project" value="InterPro"/>
</dbReference>
<proteinExistence type="predicted"/>
<dbReference type="Pfam" id="PF13103">
    <property type="entry name" value="TonB_2"/>
    <property type="match status" value="1"/>
</dbReference>
<dbReference type="EMBL" id="SZYH01000002">
    <property type="protein sequence ID" value="TKV64154.1"/>
    <property type="molecule type" value="Genomic_DNA"/>
</dbReference>
<gene>
    <name evidence="7" type="ORF">FDP08_17195</name>
</gene>
<dbReference type="Proteomes" id="UP000308488">
    <property type="component" value="Unassembled WGS sequence"/>
</dbReference>
<evidence type="ECO:0000259" key="6">
    <source>
        <dbReference type="PROSITE" id="PS52015"/>
    </source>
</evidence>
<dbReference type="NCBIfam" id="TIGR01352">
    <property type="entry name" value="tonB_Cterm"/>
    <property type="match status" value="1"/>
</dbReference>
<keyword evidence="3" id="KW-1133">Transmembrane helix</keyword>
<comment type="caution">
    <text evidence="7">The sequence shown here is derived from an EMBL/GenBank/DDBJ whole genome shotgun (WGS) entry which is preliminary data.</text>
</comment>
<dbReference type="SUPFAM" id="SSF74653">
    <property type="entry name" value="TolA/TonB C-terminal domain"/>
    <property type="match status" value="1"/>
</dbReference>
<feature type="compositionally biased region" description="Low complexity" evidence="5">
    <location>
        <begin position="75"/>
        <end position="93"/>
    </location>
</feature>
<keyword evidence="2" id="KW-0812">Transmembrane</keyword>
<dbReference type="OrthoDB" id="6368008at2"/>
<keyword evidence="4" id="KW-0472">Membrane</keyword>